<sequence>MATSAATPDHTPDDPADPAVDPVAAAISAVIDPLIENEKVIAAGYAERSRLLTELDRLGHERRIIAGLGGDPVESGRNDPDTGAHGPAWDDEELARRSMAAEAAGALRLTATTAGMMIFDAARLTGQLPGFHQALSRGTITWGHAVKMLTLTDGVPEEILGAFEAKVLPAAEKLTSTQFVRVAGRILERMHPVPLPDRADAGFVKRRVVFSPDADGMAWLNAYLKAEDAQAIYDRLSHIATDLDLDADAAPGPGSDSPVPCRSKDQRRADAYRDLLLDGVGPGGRGHGIRGTVSITVPALTLLGRSDEPAILDGYGPIDPETARRIAGTATSWSRIL</sequence>
<keyword evidence="4" id="KW-1185">Reference proteome</keyword>
<organism evidence="3 4">
    <name type="scientific">Cryobacterium zongtaii</name>
    <dbReference type="NCBI Taxonomy" id="1259217"/>
    <lineage>
        <taxon>Bacteria</taxon>
        <taxon>Bacillati</taxon>
        <taxon>Actinomycetota</taxon>
        <taxon>Actinomycetes</taxon>
        <taxon>Micrococcales</taxon>
        <taxon>Microbacteriaceae</taxon>
        <taxon>Cryobacterium</taxon>
    </lineage>
</organism>
<dbReference type="RefSeq" id="WP_133160230.1">
    <property type="nucleotide sequence ID" value="NZ_PPXD01000005.1"/>
</dbReference>
<accession>A0A2S3ZLB7</accession>
<dbReference type="InterPro" id="IPR003870">
    <property type="entry name" value="DUF222"/>
</dbReference>
<dbReference type="AlphaFoldDB" id="A0A2S3ZLB7"/>
<feature type="region of interest" description="Disordered" evidence="1">
    <location>
        <begin position="1"/>
        <end position="20"/>
    </location>
</feature>
<protein>
    <recommendedName>
        <fullName evidence="2">DUF222 domain-containing protein</fullName>
    </recommendedName>
</protein>
<evidence type="ECO:0000259" key="2">
    <source>
        <dbReference type="Pfam" id="PF02720"/>
    </source>
</evidence>
<feature type="domain" description="DUF222" evidence="2">
    <location>
        <begin position="90"/>
        <end position="331"/>
    </location>
</feature>
<proteinExistence type="predicted"/>
<name>A0A2S3ZLB7_9MICO</name>
<evidence type="ECO:0000313" key="3">
    <source>
        <dbReference type="EMBL" id="POH69136.1"/>
    </source>
</evidence>
<dbReference type="Pfam" id="PF02720">
    <property type="entry name" value="DUF222"/>
    <property type="match status" value="1"/>
</dbReference>
<feature type="non-terminal residue" evidence="3">
    <location>
        <position position="337"/>
    </location>
</feature>
<comment type="caution">
    <text evidence="3">The sequence shown here is derived from an EMBL/GenBank/DDBJ whole genome shotgun (WGS) entry which is preliminary data.</text>
</comment>
<reference evidence="3 4" key="1">
    <citation type="submission" date="2018-01" db="EMBL/GenBank/DDBJ databases">
        <title>Cryobacterium sp. nov., from glaciers in China.</title>
        <authorList>
            <person name="Liu Q."/>
            <person name="Xin Y.-H."/>
        </authorList>
    </citation>
    <scope>NUCLEOTIDE SEQUENCE [LARGE SCALE GENOMIC DNA]</scope>
    <source>
        <strain evidence="3 4">TMN-42</strain>
    </source>
</reference>
<evidence type="ECO:0000256" key="1">
    <source>
        <dbReference type="SAM" id="MobiDB-lite"/>
    </source>
</evidence>
<gene>
    <name evidence="3" type="ORF">C3B61_04215</name>
</gene>
<dbReference type="Proteomes" id="UP000237340">
    <property type="component" value="Unassembled WGS sequence"/>
</dbReference>
<dbReference type="EMBL" id="PPXD01000005">
    <property type="protein sequence ID" value="POH69136.1"/>
    <property type="molecule type" value="Genomic_DNA"/>
</dbReference>
<evidence type="ECO:0000313" key="4">
    <source>
        <dbReference type="Proteomes" id="UP000237340"/>
    </source>
</evidence>